<organism evidence="1 2">
    <name type="scientific">Muribaculum caecicola</name>
    <dbReference type="NCBI Taxonomy" id="3038144"/>
    <lineage>
        <taxon>Bacteria</taxon>
        <taxon>Pseudomonadati</taxon>
        <taxon>Bacteroidota</taxon>
        <taxon>Bacteroidia</taxon>
        <taxon>Bacteroidales</taxon>
        <taxon>Muribaculaceae</taxon>
        <taxon>Muribaculum</taxon>
    </lineage>
</organism>
<accession>A0AC61S338</accession>
<comment type="caution">
    <text evidence="1">The sequence shown here is derived from an EMBL/GenBank/DDBJ whole genome shotgun (WGS) entry which is preliminary data.</text>
</comment>
<keyword evidence="2" id="KW-1185">Reference proteome</keyword>
<dbReference type="Proteomes" id="UP000305401">
    <property type="component" value="Unassembled WGS sequence"/>
</dbReference>
<name>A0AC61S338_9BACT</name>
<reference evidence="1" key="1">
    <citation type="submission" date="2019-04" db="EMBL/GenBank/DDBJ databases">
        <title>Microbes associate with the intestines of laboratory mice.</title>
        <authorList>
            <person name="Navarre W."/>
            <person name="Wong E."/>
            <person name="Huang K.C."/>
            <person name="Tropini C."/>
            <person name="Ng K."/>
            <person name="Yu B."/>
        </authorList>
    </citation>
    <scope>NUCLEOTIDE SEQUENCE</scope>
    <source>
        <strain evidence="1">NM86_A22</strain>
    </source>
</reference>
<evidence type="ECO:0000313" key="1">
    <source>
        <dbReference type="EMBL" id="THG43857.1"/>
    </source>
</evidence>
<dbReference type="EMBL" id="SSTG01000171">
    <property type="protein sequence ID" value="THG43857.1"/>
    <property type="molecule type" value="Genomic_DNA"/>
</dbReference>
<proteinExistence type="predicted"/>
<protein>
    <submittedName>
        <fullName evidence="1">Uncharacterized protein</fullName>
    </submittedName>
</protein>
<gene>
    <name evidence="1" type="ORF">E5990_09945</name>
</gene>
<sequence>MEEVNRMLLTEIKRRFFVFRNGLIADTLRQQGSPYRYIFGLNLPQLSEIAKTIPHSADMAMALIDNDNTRESQLIAPLVFPNIEMTEAIAIEWLRKAKSTEAIDVFCLKQLRENSLAENIISEIQYSDSDLDRYAVLRLLFGLIPNKMDFAKRYALSELERNNDVTRFSAMQLLNEIEFIDADKTSQ</sequence>
<evidence type="ECO:0000313" key="2">
    <source>
        <dbReference type="Proteomes" id="UP000305401"/>
    </source>
</evidence>